<dbReference type="SUPFAM" id="SSF54001">
    <property type="entry name" value="Cysteine proteinases"/>
    <property type="match status" value="1"/>
</dbReference>
<dbReference type="InterPro" id="IPR028889">
    <property type="entry name" value="USP"/>
</dbReference>
<dbReference type="GO" id="GO:0005829">
    <property type="term" value="C:cytosol"/>
    <property type="evidence" value="ECO:0007669"/>
    <property type="project" value="TreeGrafter"/>
</dbReference>
<dbReference type="GO" id="GO:0005634">
    <property type="term" value="C:nucleus"/>
    <property type="evidence" value="ECO:0007669"/>
    <property type="project" value="TreeGrafter"/>
</dbReference>
<feature type="compositionally biased region" description="Low complexity" evidence="1">
    <location>
        <begin position="596"/>
        <end position="652"/>
    </location>
</feature>
<comment type="caution">
    <text evidence="4">The sequence shown here is derived from an EMBL/GenBank/DDBJ whole genome shotgun (WGS) entry which is preliminary data.</text>
</comment>
<reference evidence="4 5" key="1">
    <citation type="submission" date="2016-06" db="EMBL/GenBank/DDBJ databases">
        <authorList>
            <person name="Kjaerup R.B."/>
            <person name="Dalgaard T.S."/>
            <person name="Juul-Madsen H.R."/>
        </authorList>
    </citation>
    <scope>NUCLEOTIDE SEQUENCE [LARGE SCALE GENOMIC DNA]</scope>
    <source>
        <strain evidence="4 5">Pb300</strain>
    </source>
</reference>
<feature type="compositionally biased region" description="Polar residues" evidence="1">
    <location>
        <begin position="100"/>
        <end position="109"/>
    </location>
</feature>
<dbReference type="VEuPathDB" id="FungiDB:PABG_02264"/>
<feature type="domain" description="USP" evidence="3">
    <location>
        <begin position="162"/>
        <end position="749"/>
    </location>
</feature>
<evidence type="ECO:0000256" key="2">
    <source>
        <dbReference type="SAM" id="Phobius"/>
    </source>
</evidence>
<evidence type="ECO:0000313" key="5">
    <source>
        <dbReference type="Proteomes" id="UP000242814"/>
    </source>
</evidence>
<feature type="compositionally biased region" description="Polar residues" evidence="1">
    <location>
        <begin position="559"/>
        <end position="581"/>
    </location>
</feature>
<dbReference type="InterPro" id="IPR001394">
    <property type="entry name" value="Peptidase_C19_UCH"/>
</dbReference>
<keyword evidence="2" id="KW-1133">Transmembrane helix</keyword>
<dbReference type="InterPro" id="IPR018200">
    <property type="entry name" value="USP_CS"/>
</dbReference>
<dbReference type="PROSITE" id="PS50235">
    <property type="entry name" value="USP_3"/>
    <property type="match status" value="1"/>
</dbReference>
<feature type="compositionally biased region" description="Basic and acidic residues" evidence="1">
    <location>
        <begin position="67"/>
        <end position="84"/>
    </location>
</feature>
<dbReference type="Proteomes" id="UP000242814">
    <property type="component" value="Unassembled WGS sequence"/>
</dbReference>
<dbReference type="EMBL" id="LZYO01000237">
    <property type="protein sequence ID" value="ODH23745.1"/>
    <property type="molecule type" value="Genomic_DNA"/>
</dbReference>
<feature type="region of interest" description="Disordered" evidence="1">
    <location>
        <begin position="559"/>
        <end position="710"/>
    </location>
</feature>
<dbReference type="PANTHER" id="PTHR24006:SF904">
    <property type="entry name" value="UBIQUITIN CARBOXYL-TERMINAL HYDROLASE 16"/>
    <property type="match status" value="1"/>
</dbReference>
<feature type="region of interest" description="Disordered" evidence="1">
    <location>
        <begin position="1"/>
        <end position="109"/>
    </location>
</feature>
<dbReference type="Pfam" id="PF00443">
    <property type="entry name" value="UCH"/>
    <property type="match status" value="1"/>
</dbReference>
<feature type="transmembrane region" description="Helical" evidence="2">
    <location>
        <begin position="123"/>
        <end position="142"/>
    </location>
</feature>
<evidence type="ECO:0000313" key="4">
    <source>
        <dbReference type="EMBL" id="ODH23745.1"/>
    </source>
</evidence>
<evidence type="ECO:0000259" key="3">
    <source>
        <dbReference type="PROSITE" id="PS50235"/>
    </source>
</evidence>
<organism evidence="4 5">
    <name type="scientific">Paracoccidioides brasiliensis</name>
    <dbReference type="NCBI Taxonomy" id="121759"/>
    <lineage>
        <taxon>Eukaryota</taxon>
        <taxon>Fungi</taxon>
        <taxon>Dikarya</taxon>
        <taxon>Ascomycota</taxon>
        <taxon>Pezizomycotina</taxon>
        <taxon>Eurotiomycetes</taxon>
        <taxon>Eurotiomycetidae</taxon>
        <taxon>Onygenales</taxon>
        <taxon>Ajellomycetaceae</taxon>
        <taxon>Paracoccidioides</taxon>
    </lineage>
</organism>
<feature type="compositionally biased region" description="Low complexity" evidence="1">
    <location>
        <begin position="679"/>
        <end position="692"/>
    </location>
</feature>
<dbReference type="CDD" id="cd02662">
    <property type="entry name" value="Peptidase_C19F"/>
    <property type="match status" value="1"/>
</dbReference>
<name>A0A1D2JAH6_PARBR</name>
<keyword evidence="2" id="KW-0812">Transmembrane</keyword>
<dbReference type="GO" id="GO:0004843">
    <property type="term" value="F:cysteine-type deubiquitinase activity"/>
    <property type="evidence" value="ECO:0007669"/>
    <property type="project" value="InterPro"/>
</dbReference>
<dbReference type="Gene3D" id="3.90.70.10">
    <property type="entry name" value="Cysteine proteinases"/>
    <property type="match status" value="1"/>
</dbReference>
<dbReference type="PROSITE" id="PS00973">
    <property type="entry name" value="USP_2"/>
    <property type="match status" value="1"/>
</dbReference>
<accession>A0A1D2JAH6</accession>
<dbReference type="VEuPathDB" id="FungiDB:PADG_00674"/>
<dbReference type="AlphaFoldDB" id="A0A1D2JAH6"/>
<proteinExistence type="predicted"/>
<evidence type="ECO:0000256" key="1">
    <source>
        <dbReference type="SAM" id="MobiDB-lite"/>
    </source>
</evidence>
<gene>
    <name evidence="4" type="ORF">ACO22_05364</name>
</gene>
<keyword evidence="2" id="KW-0472">Membrane</keyword>
<dbReference type="GO" id="GO:0016579">
    <property type="term" value="P:protein deubiquitination"/>
    <property type="evidence" value="ECO:0007669"/>
    <property type="project" value="InterPro"/>
</dbReference>
<dbReference type="PANTHER" id="PTHR24006">
    <property type="entry name" value="UBIQUITIN CARBOXYL-TERMINAL HYDROLASE"/>
    <property type="match status" value="1"/>
</dbReference>
<protein>
    <recommendedName>
        <fullName evidence="3">USP domain-containing protein</fullName>
    </recommendedName>
</protein>
<dbReference type="VEuPathDB" id="FungiDB:PABG_02263"/>
<dbReference type="InterPro" id="IPR050164">
    <property type="entry name" value="Peptidase_C19"/>
</dbReference>
<dbReference type="InterPro" id="IPR038765">
    <property type="entry name" value="Papain-like_cys_pep_sf"/>
</dbReference>
<dbReference type="VEuPathDB" id="FungiDB:PADG_00673"/>
<sequence>MANEAINGAPATSAVEKKDTNNSTAPDAPVATALNGDAPKEASATPAEAAESSSAEQQADSSKGAGNKHERDDATAALVEKENPEPAGEPAAKKQKTDTEPAQATNGTEVTAVANVQKKRRPVAAYAAGASLAAITLFYVFGPNFTIDNEESNTSTRKKGIVGLYNPSNDCFINSVLQALAGLGDLRLYLIRELHRRQLEGPEIYNSLPDIESIPRGETPEKVRELQQASVTRALKEMLDSLNERPIYKKTISARTFILALESAFQTRISRNQQDAQEFLQIVAERLCDEYHAGVKARERAAASSLKAGVVNSILEAKPVGRSGIGDSDSELENGSSSLDTGAEALDTEFPFPFEGKMESQIECESCHFEYKPNPTSFVNLTLQVPQKSSVTLSSCFDGLLKTEYIDDFRCGKCVLLHALQIKEAAKKKALSEREIKHWDHEISLIKHALEIDPETIPRGVSMPNTQNVPKRKIARHMRITSFPKIIAIHLSRSIFDQNSSSKNAAKVSFPERLPIGGILDQKWYKLLGIVCHKGSHHSGHYESFRRNHLYAPFSTPDTFRSYSQSRSPSRNTSTAPSPSINPKHKTAAAQDLEASPLSMSDDTQSSSASCTSLPVPSLPTSSSHVLTSIHNTAPTQPSPTSTQSTPSSQEQQESRDISITSPVTPRLKPSPSDPNAATSSRTSSLRRQSITKAAKITGPGTGIPSRLQWKKRPSDRWWRISDDKVKECKTSDVLGMQREVYLLFYEMERPGDDEQ</sequence>
<feature type="compositionally biased region" description="Low complexity" evidence="1">
    <location>
        <begin position="41"/>
        <end position="63"/>
    </location>
</feature>